<evidence type="ECO:0000313" key="2">
    <source>
        <dbReference type="Proteomes" id="UP001287286"/>
    </source>
</evidence>
<accession>A0ABR0C9J8</accession>
<dbReference type="Proteomes" id="UP001287286">
    <property type="component" value="Unassembled WGS sequence"/>
</dbReference>
<protein>
    <submittedName>
        <fullName evidence="1">Uncharacterized protein</fullName>
    </submittedName>
</protein>
<gene>
    <name evidence="1" type="ORF">Purlil1_2854</name>
</gene>
<organism evidence="1 2">
    <name type="scientific">Purpureocillium lilacinum</name>
    <name type="common">Paecilomyces lilacinus</name>
    <dbReference type="NCBI Taxonomy" id="33203"/>
    <lineage>
        <taxon>Eukaryota</taxon>
        <taxon>Fungi</taxon>
        <taxon>Dikarya</taxon>
        <taxon>Ascomycota</taxon>
        <taxon>Pezizomycotina</taxon>
        <taxon>Sordariomycetes</taxon>
        <taxon>Hypocreomycetidae</taxon>
        <taxon>Hypocreales</taxon>
        <taxon>Ophiocordycipitaceae</taxon>
        <taxon>Purpureocillium</taxon>
    </lineage>
</organism>
<reference evidence="1 2" key="1">
    <citation type="journal article" date="2024" name="Microbiol. Resour. Announc.">
        <title>Genome annotations for the ascomycete fungi Trichoderma harzianum, Trichoderma aggressivum, and Purpureocillium lilacinum.</title>
        <authorList>
            <person name="Beijen E.P.W."/>
            <person name="Ohm R.A."/>
        </authorList>
    </citation>
    <scope>NUCLEOTIDE SEQUENCE [LARGE SCALE GENOMIC DNA]</scope>
    <source>
        <strain evidence="1 2">CBS 150709</strain>
    </source>
</reference>
<comment type="caution">
    <text evidence="1">The sequence shown here is derived from an EMBL/GenBank/DDBJ whole genome shotgun (WGS) entry which is preliminary data.</text>
</comment>
<proteinExistence type="predicted"/>
<name>A0ABR0C9J8_PURLI</name>
<keyword evidence="2" id="KW-1185">Reference proteome</keyword>
<sequence length="135" mass="14498">MPRTTGRQSRSVVSNEDRNTGVVNISQVTIINGGGINLNSMPSESGHAISQTAISVICGSCEAFPQTKPRANGADAIDANWGIVELTSLGRNPFSRHLGKKLKWGREKHTKSTNSVIRVAAHLALDRGTVKPQRI</sequence>
<evidence type="ECO:0000313" key="1">
    <source>
        <dbReference type="EMBL" id="KAK4092929.1"/>
    </source>
</evidence>
<dbReference type="EMBL" id="JAWRVI010000007">
    <property type="protein sequence ID" value="KAK4092929.1"/>
    <property type="molecule type" value="Genomic_DNA"/>
</dbReference>